<keyword evidence="2" id="KW-1003">Cell membrane</keyword>
<evidence type="ECO:0000313" key="14">
    <source>
        <dbReference type="EMBL" id="KAJ7375243.1"/>
    </source>
</evidence>
<keyword evidence="8" id="KW-0325">Glycoprotein</keyword>
<gene>
    <name evidence="14" type="ORF">OS493_001988</name>
</gene>
<dbReference type="GO" id="GO:0004930">
    <property type="term" value="F:G protein-coupled receptor activity"/>
    <property type="evidence" value="ECO:0007669"/>
    <property type="project" value="UniProtKB-KW"/>
</dbReference>
<feature type="transmembrane region" description="Helical" evidence="12">
    <location>
        <begin position="102"/>
        <end position="126"/>
    </location>
</feature>
<evidence type="ECO:0000256" key="10">
    <source>
        <dbReference type="RuleBase" id="RU000688"/>
    </source>
</evidence>
<feature type="transmembrane region" description="Helical" evidence="12">
    <location>
        <begin position="36"/>
        <end position="57"/>
    </location>
</feature>
<dbReference type="InterPro" id="IPR000276">
    <property type="entry name" value="GPCR_Rhodpsn"/>
</dbReference>
<feature type="region of interest" description="Disordered" evidence="11">
    <location>
        <begin position="1"/>
        <end position="26"/>
    </location>
</feature>
<comment type="caution">
    <text evidence="14">The sequence shown here is derived from an EMBL/GenBank/DDBJ whole genome shotgun (WGS) entry which is preliminary data.</text>
</comment>
<evidence type="ECO:0000256" key="3">
    <source>
        <dbReference type="ARBA" id="ARBA00022692"/>
    </source>
</evidence>
<feature type="transmembrane region" description="Helical" evidence="12">
    <location>
        <begin position="69"/>
        <end position="90"/>
    </location>
</feature>
<comment type="subcellular location">
    <subcellularLocation>
        <location evidence="1">Cell membrane</location>
        <topology evidence="1">Multi-pass membrane protein</topology>
    </subcellularLocation>
</comment>
<evidence type="ECO:0000256" key="5">
    <source>
        <dbReference type="ARBA" id="ARBA00023040"/>
    </source>
</evidence>
<proteinExistence type="inferred from homology"/>
<dbReference type="PRINTS" id="PR00237">
    <property type="entry name" value="GPCRRHODOPSN"/>
</dbReference>
<sequence>MENNTKSWNLTDIKNSTRPGTSGGPHEMTTGNIVEVVFFCILAVMIVFTNSLMIGAFRVNRRLRTRNNLLLMSLAVADMLVGSISVPLYLLMDISPRHFETFFSRGVFTMFDVICGVSSILNLTAISLERCYALLCPIKHRNIRKRVVLAIILVTWILAVLAGTKISFFAGHNYADLIVIVAIFFVPLAIILGAYGTIFHIARAHARGRGISSFKKDLRIAMTVAVVIGLFVICWTPFLAICFTVSVCSVTTGMSAGCQGFLNLPQVLVRIFKWLQYGNSVCNPIVYGLRNEEFRRAFRKLLLGLCCKEVRITEYDKNAHGRVRQVPGAHLQYETRFENLQQLSVTPSPQPPSGLFHMRRESYCEGIQIENNNPIKLDILTTKSLADGFQALNEDHAIHTLPSDVTSVSNLLTSTSAVASCSAEHCNPAFEHDQTETGIYAIYKAIPPKTGSNNMTGSKIILQKRSTKEPVQNIETSVSCSLHRFKQPRKMRTIETRF</sequence>
<dbReference type="SUPFAM" id="SSF81321">
    <property type="entry name" value="Family A G protein-coupled receptor-like"/>
    <property type="match status" value="1"/>
</dbReference>
<dbReference type="InterPro" id="IPR017452">
    <property type="entry name" value="GPCR_Rhodpsn_7TM"/>
</dbReference>
<evidence type="ECO:0000256" key="9">
    <source>
        <dbReference type="ARBA" id="ARBA00023224"/>
    </source>
</evidence>
<feature type="compositionally biased region" description="Polar residues" evidence="11">
    <location>
        <begin position="1"/>
        <end position="20"/>
    </location>
</feature>
<feature type="transmembrane region" description="Helical" evidence="12">
    <location>
        <begin position="147"/>
        <end position="171"/>
    </location>
</feature>
<dbReference type="OrthoDB" id="5957871at2759"/>
<evidence type="ECO:0000256" key="4">
    <source>
        <dbReference type="ARBA" id="ARBA00022989"/>
    </source>
</evidence>
<dbReference type="Gene3D" id="1.20.1070.10">
    <property type="entry name" value="Rhodopsin 7-helix transmembrane proteins"/>
    <property type="match status" value="1"/>
</dbReference>
<dbReference type="EMBL" id="MU826826">
    <property type="protein sequence ID" value="KAJ7375243.1"/>
    <property type="molecule type" value="Genomic_DNA"/>
</dbReference>
<keyword evidence="7 10" id="KW-0675">Receptor</keyword>
<keyword evidence="9 10" id="KW-0807">Transducer</keyword>
<dbReference type="SMART" id="SM01381">
    <property type="entry name" value="7TM_GPCR_Srsx"/>
    <property type="match status" value="1"/>
</dbReference>
<dbReference type="Pfam" id="PF00001">
    <property type="entry name" value="7tm_1"/>
    <property type="match status" value="1"/>
</dbReference>
<evidence type="ECO:0000256" key="12">
    <source>
        <dbReference type="SAM" id="Phobius"/>
    </source>
</evidence>
<accession>A0A9W9Z4R7</accession>
<evidence type="ECO:0000313" key="15">
    <source>
        <dbReference type="Proteomes" id="UP001163046"/>
    </source>
</evidence>
<keyword evidence="5 10" id="KW-0297">G-protein coupled receptor</keyword>
<keyword evidence="3 10" id="KW-0812">Transmembrane</keyword>
<reference evidence="14" key="1">
    <citation type="submission" date="2023-01" db="EMBL/GenBank/DDBJ databases">
        <title>Genome assembly of the deep-sea coral Lophelia pertusa.</title>
        <authorList>
            <person name="Herrera S."/>
            <person name="Cordes E."/>
        </authorList>
    </citation>
    <scope>NUCLEOTIDE SEQUENCE</scope>
    <source>
        <strain evidence="14">USNM1676648</strain>
        <tissue evidence="14">Polyp</tissue>
    </source>
</reference>
<dbReference type="Proteomes" id="UP001163046">
    <property type="component" value="Unassembled WGS sequence"/>
</dbReference>
<protein>
    <recommendedName>
        <fullName evidence="13">G-protein coupled receptors family 1 profile domain-containing protein</fullName>
    </recommendedName>
</protein>
<evidence type="ECO:0000256" key="11">
    <source>
        <dbReference type="SAM" id="MobiDB-lite"/>
    </source>
</evidence>
<feature type="domain" description="G-protein coupled receptors family 1 profile" evidence="13">
    <location>
        <begin position="49"/>
        <end position="287"/>
    </location>
</feature>
<evidence type="ECO:0000256" key="6">
    <source>
        <dbReference type="ARBA" id="ARBA00023136"/>
    </source>
</evidence>
<keyword evidence="6 12" id="KW-0472">Membrane</keyword>
<feature type="transmembrane region" description="Helical" evidence="12">
    <location>
        <begin position="177"/>
        <end position="199"/>
    </location>
</feature>
<dbReference type="PROSITE" id="PS00237">
    <property type="entry name" value="G_PROTEIN_RECEP_F1_1"/>
    <property type="match status" value="1"/>
</dbReference>
<evidence type="ECO:0000256" key="1">
    <source>
        <dbReference type="ARBA" id="ARBA00004651"/>
    </source>
</evidence>
<keyword evidence="4 12" id="KW-1133">Transmembrane helix</keyword>
<dbReference type="GO" id="GO:0005886">
    <property type="term" value="C:plasma membrane"/>
    <property type="evidence" value="ECO:0007669"/>
    <property type="project" value="UniProtKB-SubCell"/>
</dbReference>
<dbReference type="PANTHER" id="PTHR24246:SF27">
    <property type="entry name" value="ADENOSINE RECEPTOR, ISOFORM A"/>
    <property type="match status" value="1"/>
</dbReference>
<keyword evidence="15" id="KW-1185">Reference proteome</keyword>
<evidence type="ECO:0000259" key="13">
    <source>
        <dbReference type="PROSITE" id="PS50262"/>
    </source>
</evidence>
<organism evidence="14 15">
    <name type="scientific">Desmophyllum pertusum</name>
    <dbReference type="NCBI Taxonomy" id="174260"/>
    <lineage>
        <taxon>Eukaryota</taxon>
        <taxon>Metazoa</taxon>
        <taxon>Cnidaria</taxon>
        <taxon>Anthozoa</taxon>
        <taxon>Hexacorallia</taxon>
        <taxon>Scleractinia</taxon>
        <taxon>Caryophylliina</taxon>
        <taxon>Caryophylliidae</taxon>
        <taxon>Desmophyllum</taxon>
    </lineage>
</organism>
<dbReference type="AlphaFoldDB" id="A0A9W9Z4R7"/>
<dbReference type="CDD" id="cd14967">
    <property type="entry name" value="7tmA_amine_R-like"/>
    <property type="match status" value="1"/>
</dbReference>
<evidence type="ECO:0000256" key="7">
    <source>
        <dbReference type="ARBA" id="ARBA00023170"/>
    </source>
</evidence>
<feature type="transmembrane region" description="Helical" evidence="12">
    <location>
        <begin position="220"/>
        <end position="241"/>
    </location>
</feature>
<comment type="similarity">
    <text evidence="10">Belongs to the G-protein coupled receptor 1 family.</text>
</comment>
<evidence type="ECO:0000256" key="8">
    <source>
        <dbReference type="ARBA" id="ARBA00023180"/>
    </source>
</evidence>
<dbReference type="PANTHER" id="PTHR24246">
    <property type="entry name" value="OLFACTORY RECEPTOR AND ADENOSINE RECEPTOR"/>
    <property type="match status" value="1"/>
</dbReference>
<evidence type="ECO:0000256" key="2">
    <source>
        <dbReference type="ARBA" id="ARBA00022475"/>
    </source>
</evidence>
<name>A0A9W9Z4R7_9CNID</name>
<dbReference type="PROSITE" id="PS50262">
    <property type="entry name" value="G_PROTEIN_RECEP_F1_2"/>
    <property type="match status" value="1"/>
</dbReference>